<feature type="transmembrane region" description="Helical" evidence="5">
    <location>
        <begin position="178"/>
        <end position="207"/>
    </location>
</feature>
<evidence type="ECO:0000313" key="7">
    <source>
        <dbReference type="Proteomes" id="UP001230220"/>
    </source>
</evidence>
<evidence type="ECO:0000256" key="5">
    <source>
        <dbReference type="SAM" id="Phobius"/>
    </source>
</evidence>
<organism evidence="6 7">
    <name type="scientific">Breznakia pachnodae</name>
    <dbReference type="NCBI Taxonomy" id="265178"/>
    <lineage>
        <taxon>Bacteria</taxon>
        <taxon>Bacillati</taxon>
        <taxon>Bacillota</taxon>
        <taxon>Erysipelotrichia</taxon>
        <taxon>Erysipelotrichales</taxon>
        <taxon>Erysipelotrichaceae</taxon>
        <taxon>Breznakia</taxon>
    </lineage>
</organism>
<dbReference type="EMBL" id="JAUSUR010000001">
    <property type="protein sequence ID" value="MDQ0359500.1"/>
    <property type="molecule type" value="Genomic_DNA"/>
</dbReference>
<feature type="transmembrane region" description="Helical" evidence="5">
    <location>
        <begin position="98"/>
        <end position="122"/>
    </location>
</feature>
<sequence length="256" mass="28047">MSVLTGIGSKKVNMAKKNPIHYLFKAIMGGLYLGVAMILSYTLGALFIDSPEISKLLIAFSFGIGIILILFLGAELFTGNCLTTTIAMYQKKCTIKELIPSWFLCYLGNMIGIVFICVLFIWSQASNPLYDNFLRNINVAKLDYNVIEVFLKAVLCNFIVCIASYAGVKIKDDTAKTIIIFFVIAAFVLPGFEHCIANFGTFALGIAKYGTAIDWSGIPLHTLASTLGNMVGGAFLFATPMYFLLKSEEKEVATSE</sequence>
<proteinExistence type="predicted"/>
<dbReference type="Gene3D" id="1.20.1080.10">
    <property type="entry name" value="Glycerol uptake facilitator protein"/>
    <property type="match status" value="1"/>
</dbReference>
<evidence type="ECO:0000256" key="3">
    <source>
        <dbReference type="ARBA" id="ARBA00022989"/>
    </source>
</evidence>
<dbReference type="Pfam" id="PF01226">
    <property type="entry name" value="Form_Nir_trans"/>
    <property type="match status" value="1"/>
</dbReference>
<dbReference type="PANTHER" id="PTHR30520:SF8">
    <property type="entry name" value="NITRITE TRANSPORTER NIRC"/>
    <property type="match status" value="1"/>
</dbReference>
<evidence type="ECO:0000256" key="2">
    <source>
        <dbReference type="ARBA" id="ARBA00022692"/>
    </source>
</evidence>
<evidence type="ECO:0000256" key="4">
    <source>
        <dbReference type="ARBA" id="ARBA00023136"/>
    </source>
</evidence>
<dbReference type="PANTHER" id="PTHR30520">
    <property type="entry name" value="FORMATE TRANSPORTER-RELATED"/>
    <property type="match status" value="1"/>
</dbReference>
<keyword evidence="7" id="KW-1185">Reference proteome</keyword>
<accession>A0ABU0DXY3</accession>
<reference evidence="6 7" key="1">
    <citation type="submission" date="2023-07" db="EMBL/GenBank/DDBJ databases">
        <title>Genomic Encyclopedia of Type Strains, Phase IV (KMG-IV): sequencing the most valuable type-strain genomes for metagenomic binning, comparative biology and taxonomic classification.</title>
        <authorList>
            <person name="Goeker M."/>
        </authorList>
    </citation>
    <scope>NUCLEOTIDE SEQUENCE [LARGE SCALE GENOMIC DNA]</scope>
    <source>
        <strain evidence="6 7">DSM 16784</strain>
    </source>
</reference>
<dbReference type="Proteomes" id="UP001230220">
    <property type="component" value="Unassembled WGS sequence"/>
</dbReference>
<feature type="transmembrane region" description="Helical" evidence="5">
    <location>
        <begin position="227"/>
        <end position="245"/>
    </location>
</feature>
<evidence type="ECO:0000256" key="1">
    <source>
        <dbReference type="ARBA" id="ARBA00004141"/>
    </source>
</evidence>
<feature type="transmembrane region" description="Helical" evidence="5">
    <location>
        <begin position="20"/>
        <end position="44"/>
    </location>
</feature>
<protein>
    <submittedName>
        <fullName evidence="6">Nitrite transporter NirC</fullName>
    </submittedName>
</protein>
<feature type="transmembrane region" description="Helical" evidence="5">
    <location>
        <begin position="142"/>
        <end position="166"/>
    </location>
</feature>
<dbReference type="InterPro" id="IPR023271">
    <property type="entry name" value="Aquaporin-like"/>
</dbReference>
<gene>
    <name evidence="6" type="ORF">J2S15_000231</name>
</gene>
<dbReference type="RefSeq" id="WP_307404661.1">
    <property type="nucleotide sequence ID" value="NZ_JAUSUR010000001.1"/>
</dbReference>
<name>A0ABU0DXY3_9FIRM</name>
<comment type="subcellular location">
    <subcellularLocation>
        <location evidence="1">Membrane</location>
        <topology evidence="1">Multi-pass membrane protein</topology>
    </subcellularLocation>
</comment>
<keyword evidence="2 5" id="KW-0812">Transmembrane</keyword>
<comment type="caution">
    <text evidence="6">The sequence shown here is derived from an EMBL/GenBank/DDBJ whole genome shotgun (WGS) entry which is preliminary data.</text>
</comment>
<keyword evidence="3 5" id="KW-1133">Transmembrane helix</keyword>
<dbReference type="InterPro" id="IPR000292">
    <property type="entry name" value="For/NO2_transpt"/>
</dbReference>
<keyword evidence="4 5" id="KW-0472">Membrane</keyword>
<feature type="transmembrane region" description="Helical" evidence="5">
    <location>
        <begin position="56"/>
        <end position="77"/>
    </location>
</feature>
<evidence type="ECO:0000313" key="6">
    <source>
        <dbReference type="EMBL" id="MDQ0359500.1"/>
    </source>
</evidence>